<dbReference type="OrthoDB" id="3539650at2"/>
<proteinExistence type="predicted"/>
<dbReference type="PANTHER" id="PTHR30055:SF234">
    <property type="entry name" value="HTH-TYPE TRANSCRIPTIONAL REGULATOR BETI"/>
    <property type="match status" value="1"/>
</dbReference>
<gene>
    <name evidence="6" type="ORF">SAMN04515671_2396</name>
</gene>
<dbReference type="Pfam" id="PF00440">
    <property type="entry name" value="TetR_N"/>
    <property type="match status" value="1"/>
</dbReference>
<dbReference type="InterPro" id="IPR009057">
    <property type="entry name" value="Homeodomain-like_sf"/>
</dbReference>
<dbReference type="GO" id="GO:0003700">
    <property type="term" value="F:DNA-binding transcription factor activity"/>
    <property type="evidence" value="ECO:0007669"/>
    <property type="project" value="TreeGrafter"/>
</dbReference>
<dbReference type="InterPro" id="IPR050109">
    <property type="entry name" value="HTH-type_TetR-like_transc_reg"/>
</dbReference>
<evidence type="ECO:0000313" key="6">
    <source>
        <dbReference type="EMBL" id="SDO93235.1"/>
    </source>
</evidence>
<dbReference type="Proteomes" id="UP000198741">
    <property type="component" value="Chromosome I"/>
</dbReference>
<feature type="domain" description="HTH tetR-type" evidence="5">
    <location>
        <begin position="4"/>
        <end position="63"/>
    </location>
</feature>
<dbReference type="STRING" id="1090615.SAMN04515671_2396"/>
<keyword evidence="1" id="KW-0805">Transcription regulation</keyword>
<dbReference type="PROSITE" id="PS50977">
    <property type="entry name" value="HTH_TETR_2"/>
    <property type="match status" value="1"/>
</dbReference>
<keyword evidence="7" id="KW-1185">Reference proteome</keyword>
<evidence type="ECO:0000313" key="7">
    <source>
        <dbReference type="Proteomes" id="UP000198741"/>
    </source>
</evidence>
<keyword evidence="2 4" id="KW-0238">DNA-binding</keyword>
<name>A0A1H0NLD0_9ACTN</name>
<evidence type="ECO:0000256" key="3">
    <source>
        <dbReference type="ARBA" id="ARBA00023163"/>
    </source>
</evidence>
<evidence type="ECO:0000256" key="2">
    <source>
        <dbReference type="ARBA" id="ARBA00023125"/>
    </source>
</evidence>
<dbReference type="RefSeq" id="WP_090476138.1">
    <property type="nucleotide sequence ID" value="NZ_LT629710.1"/>
</dbReference>
<sequence>MPPEQRRAAIIDAALPLLRTHGADVTTKQIAERAGIAEGTLFRVFPDKEALLVAAVQQVFDPRPALLEMDRIDLTLPLRERMRAAVEIIARRLDSVWELMSALRMMGPPDQNPRFREALPPSHLNDLLQDALSRLLEPDRDQLRVESAQAARLLRLVTFACTHPRITDDSPLKPDEVVDLLLDGLLAHHPI</sequence>
<evidence type="ECO:0000259" key="5">
    <source>
        <dbReference type="PROSITE" id="PS50977"/>
    </source>
</evidence>
<evidence type="ECO:0000256" key="4">
    <source>
        <dbReference type="PROSITE-ProRule" id="PRU00335"/>
    </source>
</evidence>
<dbReference type="Gene3D" id="1.10.357.10">
    <property type="entry name" value="Tetracycline Repressor, domain 2"/>
    <property type="match status" value="1"/>
</dbReference>
<keyword evidence="3" id="KW-0804">Transcription</keyword>
<protein>
    <submittedName>
        <fullName evidence="6">DNA-binding transcriptional regulator, AcrR family</fullName>
    </submittedName>
</protein>
<organism evidence="6 7">
    <name type="scientific">Nakamurella panacisegetis</name>
    <dbReference type="NCBI Taxonomy" id="1090615"/>
    <lineage>
        <taxon>Bacteria</taxon>
        <taxon>Bacillati</taxon>
        <taxon>Actinomycetota</taxon>
        <taxon>Actinomycetes</taxon>
        <taxon>Nakamurellales</taxon>
        <taxon>Nakamurellaceae</taxon>
        <taxon>Nakamurella</taxon>
    </lineage>
</organism>
<dbReference type="InterPro" id="IPR001647">
    <property type="entry name" value="HTH_TetR"/>
</dbReference>
<dbReference type="PRINTS" id="PR00455">
    <property type="entry name" value="HTHTETR"/>
</dbReference>
<reference evidence="6 7" key="1">
    <citation type="submission" date="2016-10" db="EMBL/GenBank/DDBJ databases">
        <authorList>
            <person name="de Groot N.N."/>
        </authorList>
    </citation>
    <scope>NUCLEOTIDE SEQUENCE [LARGE SCALE GENOMIC DNA]</scope>
    <source>
        <strain evidence="7">P4-7,KCTC 19426,CECT 7604</strain>
    </source>
</reference>
<dbReference type="GO" id="GO:0000976">
    <property type="term" value="F:transcription cis-regulatory region binding"/>
    <property type="evidence" value="ECO:0007669"/>
    <property type="project" value="TreeGrafter"/>
</dbReference>
<dbReference type="PANTHER" id="PTHR30055">
    <property type="entry name" value="HTH-TYPE TRANSCRIPTIONAL REGULATOR RUTR"/>
    <property type="match status" value="1"/>
</dbReference>
<accession>A0A1H0NLD0</accession>
<evidence type="ECO:0000256" key="1">
    <source>
        <dbReference type="ARBA" id="ARBA00023015"/>
    </source>
</evidence>
<dbReference type="EMBL" id="LT629710">
    <property type="protein sequence ID" value="SDO93235.1"/>
    <property type="molecule type" value="Genomic_DNA"/>
</dbReference>
<dbReference type="SUPFAM" id="SSF46689">
    <property type="entry name" value="Homeodomain-like"/>
    <property type="match status" value="1"/>
</dbReference>
<dbReference type="AlphaFoldDB" id="A0A1H0NLD0"/>
<feature type="DNA-binding region" description="H-T-H motif" evidence="4">
    <location>
        <begin position="26"/>
        <end position="45"/>
    </location>
</feature>